<accession>A0A4R4RT69</accession>
<dbReference type="Proteomes" id="UP000295621">
    <property type="component" value="Unassembled WGS sequence"/>
</dbReference>
<name>A0A4R4RT69_9ACTN</name>
<proteinExistence type="predicted"/>
<protein>
    <submittedName>
        <fullName evidence="1">Uncharacterized protein</fullName>
    </submittedName>
</protein>
<dbReference type="AlphaFoldDB" id="A0A4R4RT69"/>
<evidence type="ECO:0000313" key="1">
    <source>
        <dbReference type="EMBL" id="TDC53237.1"/>
    </source>
</evidence>
<gene>
    <name evidence="1" type="ORF">E1212_06085</name>
</gene>
<evidence type="ECO:0000313" key="2">
    <source>
        <dbReference type="Proteomes" id="UP000295621"/>
    </source>
</evidence>
<keyword evidence="2" id="KW-1185">Reference proteome</keyword>
<dbReference type="EMBL" id="SMKL01000010">
    <property type="protein sequence ID" value="TDC53237.1"/>
    <property type="molecule type" value="Genomic_DNA"/>
</dbReference>
<reference evidence="1 2" key="1">
    <citation type="submission" date="2019-02" db="EMBL/GenBank/DDBJ databases">
        <title>Draft genome sequences of novel Actinobacteria.</title>
        <authorList>
            <person name="Sahin N."/>
            <person name="Ay H."/>
            <person name="Saygin H."/>
        </authorList>
    </citation>
    <scope>NUCLEOTIDE SEQUENCE [LARGE SCALE GENOMIC DNA]</scope>
    <source>
        <strain evidence="1 2">KC603</strain>
    </source>
</reference>
<comment type="caution">
    <text evidence="1">The sequence shown here is derived from an EMBL/GenBank/DDBJ whole genome shotgun (WGS) entry which is preliminary data.</text>
</comment>
<organism evidence="1 2">
    <name type="scientific">Jiangella ureilytica</name>
    <dbReference type="NCBI Taxonomy" id="2530374"/>
    <lineage>
        <taxon>Bacteria</taxon>
        <taxon>Bacillati</taxon>
        <taxon>Actinomycetota</taxon>
        <taxon>Actinomycetes</taxon>
        <taxon>Jiangellales</taxon>
        <taxon>Jiangellaceae</taxon>
        <taxon>Jiangella</taxon>
    </lineage>
</organism>
<dbReference type="RefSeq" id="WP_131980371.1">
    <property type="nucleotide sequence ID" value="NZ_SMKL01000010.1"/>
</dbReference>
<sequence>MDTLYMVAVQHDLLVRQSDTPERRHLAAALAAREPWRLRLRLRRLRLPVGPPPATMAARGPTAPRP</sequence>